<gene>
    <name evidence="1" type="ORF">SSGG_06453</name>
</gene>
<organism evidence="1 2">
    <name type="scientific">Streptomyces filamentosus NRRL 15998</name>
    <dbReference type="NCBI Taxonomy" id="457431"/>
    <lineage>
        <taxon>Bacteria</taxon>
        <taxon>Bacillati</taxon>
        <taxon>Actinomycetota</taxon>
        <taxon>Actinomycetes</taxon>
        <taxon>Kitasatosporales</taxon>
        <taxon>Streptomycetaceae</taxon>
        <taxon>Streptomyces</taxon>
    </lineage>
</organism>
<dbReference type="AlphaFoldDB" id="D6AGY4"/>
<reference evidence="2" key="1">
    <citation type="submission" date="2008-10" db="EMBL/GenBank/DDBJ databases">
        <authorList>
            <person name="Molnar K."/>
        </authorList>
    </citation>
    <scope>NUCLEOTIDE SEQUENCE [LARGE SCALE GENOMIC DNA]</scope>
    <source>
        <strain evidence="2">NRRL 15998</strain>
    </source>
</reference>
<name>D6AGY4_STRFL</name>
<accession>D6AGY4</accession>
<protein>
    <submittedName>
        <fullName evidence="1">Predicted protein</fullName>
    </submittedName>
</protein>
<evidence type="ECO:0000313" key="1">
    <source>
        <dbReference type="EMBL" id="EFE79086.2"/>
    </source>
</evidence>
<reference evidence="2" key="2">
    <citation type="submission" date="2008-12" db="EMBL/GenBank/DDBJ databases">
        <title>Annotation of Streptomyces roseosporus strain NRRL 15998.</title>
        <authorList>
            <consortium name="The Broad Institute Genome Sequencing Platform"/>
            <consortium name="Broad Institute Microbial Sequencing Center"/>
            <person name="Fischbach M."/>
            <person name="Ward D."/>
            <person name="Young S."/>
            <person name="Kodira C.D."/>
            <person name="Zeng Q."/>
            <person name="Koehrsen M."/>
            <person name="Godfrey P."/>
            <person name="Alvarado L."/>
            <person name="Berlin A.M."/>
            <person name="Borenstein D."/>
            <person name="Chen Z."/>
            <person name="Engels R."/>
            <person name="Freedman E."/>
            <person name="Gellesch M."/>
            <person name="Goldberg J."/>
            <person name="Griggs A."/>
            <person name="Gujja S."/>
            <person name="Heiman D.I."/>
            <person name="Hepburn T.A."/>
            <person name="Howarth C."/>
            <person name="Jen D."/>
            <person name="Larson L."/>
            <person name="Lewis B."/>
            <person name="Mehta T."/>
            <person name="Park D."/>
            <person name="Pearson M."/>
            <person name="Roberts A."/>
            <person name="Saif S."/>
            <person name="Shea T.D."/>
            <person name="Shenoy N."/>
            <person name="Sisk P."/>
            <person name="Stolte C."/>
            <person name="Sykes S.N."/>
            <person name="Walk T."/>
            <person name="White J."/>
            <person name="Yandava C."/>
            <person name="Straight P."/>
            <person name="Clardy J."/>
            <person name="Hung D."/>
            <person name="Kolter R."/>
            <person name="Mekalanos J."/>
            <person name="Walker S."/>
            <person name="Walsh C.T."/>
            <person name="Wieland B.L.C."/>
            <person name="Ilzarbe M."/>
            <person name="Galagan J."/>
            <person name="Nusbaum C."/>
            <person name="Birren B."/>
        </authorList>
    </citation>
    <scope>NUCLEOTIDE SEQUENCE [LARGE SCALE GENOMIC DNA]</scope>
    <source>
        <strain evidence="2">NRRL 15998</strain>
    </source>
</reference>
<dbReference type="Proteomes" id="UP000003986">
    <property type="component" value="Unassembled WGS sequence"/>
</dbReference>
<evidence type="ECO:0000313" key="2">
    <source>
        <dbReference type="Proteomes" id="UP000003986"/>
    </source>
</evidence>
<proteinExistence type="predicted"/>
<dbReference type="EMBL" id="DS999644">
    <property type="protein sequence ID" value="EFE79086.2"/>
    <property type="molecule type" value="Genomic_DNA"/>
</dbReference>
<sequence length="72" mass="7833">MLSSVDEKPLLLAERAEVARGSGARRDGHGGDRTLRLAIRAGKVLCCWRNGRGTARHRMSSECFSRGGHLEG</sequence>